<dbReference type="EMBL" id="QPFP01000013">
    <property type="protein sequence ID" value="TEB33306.1"/>
    <property type="molecule type" value="Genomic_DNA"/>
</dbReference>
<accession>A0A4Y7TGM9</accession>
<dbReference type="PANTHER" id="PTHR43142">
    <property type="entry name" value="CARBOXYLIC ESTER HYDROLASE"/>
    <property type="match status" value="1"/>
</dbReference>
<feature type="domain" description="Carboxylesterase type B" evidence="4">
    <location>
        <begin position="18"/>
        <end position="277"/>
    </location>
</feature>
<dbReference type="PROSITE" id="PS00122">
    <property type="entry name" value="CARBOXYLESTERASE_B_1"/>
    <property type="match status" value="1"/>
</dbReference>
<evidence type="ECO:0000256" key="2">
    <source>
        <dbReference type="ARBA" id="ARBA00022801"/>
    </source>
</evidence>
<evidence type="ECO:0000259" key="4">
    <source>
        <dbReference type="Pfam" id="PF00135"/>
    </source>
</evidence>
<protein>
    <recommendedName>
        <fullName evidence="3">Carboxylic ester hydrolase</fullName>
        <ecNumber evidence="3">3.1.1.-</ecNumber>
    </recommendedName>
</protein>
<dbReference type="SUPFAM" id="SSF53474">
    <property type="entry name" value="alpha/beta-Hydrolases"/>
    <property type="match status" value="1"/>
</dbReference>
<dbReference type="Pfam" id="PF00135">
    <property type="entry name" value="COesterase"/>
    <property type="match status" value="1"/>
</dbReference>
<dbReference type="InterPro" id="IPR029058">
    <property type="entry name" value="AB_hydrolase_fold"/>
</dbReference>
<sequence>MPDAHIQDELVASPARVAVQTRYGPVTGGKAKNGAIVFLEIPYALPPGRFEDPKPLPLGYRYEAKEYIFESAYGVQPLNDGQAAGIPFSDKVGLGQPTENPLFLNIFIPPAYPPQKSFPVKVYIHGGFLQFGSPHSLSSQAQFLAEGRDEVWVNIGYRLSAFGFLASDKHGLSGNYGFKDQWLALEWVKDNVASFGGDPTSIQISGLSAGAHSVHQLMHHALTLPDGVPAPFTSAVLQSNAMLTNPKTPRELRPQFKSLCRALGLDPDAEDVVEILKDPARVPWASITKVIEDPENLLGLYGTFRGCLSEDWIQTSPRPMERQRDGSFARELKKRGVAEEWYLYSIAHPITSPDDLVPNLERYFSSDLVAKLMKLDRGGEDVQRRFGELLSLVQVHLPVHILARDLAASGFPVLRYQIRWTPPEVRPLGYVTHGTDRVLWALRLPSMTEEQQAVARRWLDAIEEGRQKLASGEGVIETDDQVLILDHDTTVKWEKEEQEVRERYERAVRELGFT</sequence>
<reference evidence="5 6" key="1">
    <citation type="journal article" date="2019" name="Nat. Ecol. Evol.">
        <title>Megaphylogeny resolves global patterns of mushroom evolution.</title>
        <authorList>
            <person name="Varga T."/>
            <person name="Krizsan K."/>
            <person name="Foldi C."/>
            <person name="Dima B."/>
            <person name="Sanchez-Garcia M."/>
            <person name="Sanchez-Ramirez S."/>
            <person name="Szollosi G.J."/>
            <person name="Szarkandi J.G."/>
            <person name="Papp V."/>
            <person name="Albert L."/>
            <person name="Andreopoulos W."/>
            <person name="Angelini C."/>
            <person name="Antonin V."/>
            <person name="Barry K.W."/>
            <person name="Bougher N.L."/>
            <person name="Buchanan P."/>
            <person name="Buyck B."/>
            <person name="Bense V."/>
            <person name="Catcheside P."/>
            <person name="Chovatia M."/>
            <person name="Cooper J."/>
            <person name="Damon W."/>
            <person name="Desjardin D."/>
            <person name="Finy P."/>
            <person name="Geml J."/>
            <person name="Haridas S."/>
            <person name="Hughes K."/>
            <person name="Justo A."/>
            <person name="Karasinski D."/>
            <person name="Kautmanova I."/>
            <person name="Kiss B."/>
            <person name="Kocsube S."/>
            <person name="Kotiranta H."/>
            <person name="LaButti K.M."/>
            <person name="Lechner B.E."/>
            <person name="Liimatainen K."/>
            <person name="Lipzen A."/>
            <person name="Lukacs Z."/>
            <person name="Mihaltcheva S."/>
            <person name="Morgado L.N."/>
            <person name="Niskanen T."/>
            <person name="Noordeloos M.E."/>
            <person name="Ohm R.A."/>
            <person name="Ortiz-Santana B."/>
            <person name="Ovrebo C."/>
            <person name="Racz N."/>
            <person name="Riley R."/>
            <person name="Savchenko A."/>
            <person name="Shiryaev A."/>
            <person name="Soop K."/>
            <person name="Spirin V."/>
            <person name="Szebenyi C."/>
            <person name="Tomsovsky M."/>
            <person name="Tulloss R.E."/>
            <person name="Uehling J."/>
            <person name="Grigoriev I.V."/>
            <person name="Vagvolgyi C."/>
            <person name="Papp T."/>
            <person name="Martin F.M."/>
            <person name="Miettinen O."/>
            <person name="Hibbett D.S."/>
            <person name="Nagy L.G."/>
        </authorList>
    </citation>
    <scope>NUCLEOTIDE SEQUENCE [LARGE SCALE GENOMIC DNA]</scope>
    <source>
        <strain evidence="5 6">FP101781</strain>
    </source>
</reference>
<dbReference type="Gene3D" id="3.40.50.1820">
    <property type="entry name" value="alpha/beta hydrolase"/>
    <property type="match status" value="1"/>
</dbReference>
<keyword evidence="2 3" id="KW-0378">Hydrolase</keyword>
<dbReference type="AlphaFoldDB" id="A0A4Y7TGM9"/>
<evidence type="ECO:0000256" key="1">
    <source>
        <dbReference type="ARBA" id="ARBA00005964"/>
    </source>
</evidence>
<dbReference type="InterPro" id="IPR002018">
    <property type="entry name" value="CarbesteraseB"/>
</dbReference>
<name>A0A4Y7TGM9_COPMI</name>
<dbReference type="GO" id="GO:0016787">
    <property type="term" value="F:hydrolase activity"/>
    <property type="evidence" value="ECO:0007669"/>
    <property type="project" value="UniProtKB-KW"/>
</dbReference>
<comment type="caution">
    <text evidence="5">The sequence shown here is derived from an EMBL/GenBank/DDBJ whole genome shotgun (WGS) entry which is preliminary data.</text>
</comment>
<dbReference type="EC" id="3.1.1.-" evidence="3"/>
<gene>
    <name evidence="5" type="ORF">FA13DRAFT_1754305</name>
</gene>
<proteinExistence type="inferred from homology"/>
<comment type="similarity">
    <text evidence="1 3">Belongs to the type-B carboxylesterase/lipase family.</text>
</comment>
<keyword evidence="6" id="KW-1185">Reference proteome</keyword>
<dbReference type="PANTHER" id="PTHR43142:SF1">
    <property type="entry name" value="CARBOXYLIC ESTER HYDROLASE"/>
    <property type="match status" value="1"/>
</dbReference>
<evidence type="ECO:0000313" key="6">
    <source>
        <dbReference type="Proteomes" id="UP000298030"/>
    </source>
</evidence>
<evidence type="ECO:0000256" key="3">
    <source>
        <dbReference type="RuleBase" id="RU361235"/>
    </source>
</evidence>
<dbReference type="Proteomes" id="UP000298030">
    <property type="component" value="Unassembled WGS sequence"/>
</dbReference>
<dbReference type="InterPro" id="IPR019826">
    <property type="entry name" value="Carboxylesterase_B_AS"/>
</dbReference>
<dbReference type="STRING" id="71717.A0A4Y7TGM9"/>
<dbReference type="OrthoDB" id="6846267at2759"/>
<evidence type="ECO:0000313" key="5">
    <source>
        <dbReference type="EMBL" id="TEB33306.1"/>
    </source>
</evidence>
<organism evidence="5 6">
    <name type="scientific">Coprinellus micaceus</name>
    <name type="common">Glistening ink-cap mushroom</name>
    <name type="synonym">Coprinus micaceus</name>
    <dbReference type="NCBI Taxonomy" id="71717"/>
    <lineage>
        <taxon>Eukaryota</taxon>
        <taxon>Fungi</taxon>
        <taxon>Dikarya</taxon>
        <taxon>Basidiomycota</taxon>
        <taxon>Agaricomycotina</taxon>
        <taxon>Agaricomycetes</taxon>
        <taxon>Agaricomycetidae</taxon>
        <taxon>Agaricales</taxon>
        <taxon>Agaricineae</taxon>
        <taxon>Psathyrellaceae</taxon>
        <taxon>Coprinellus</taxon>
    </lineage>
</organism>